<evidence type="ECO:0000313" key="3">
    <source>
        <dbReference type="EMBL" id="MBB4036058.1"/>
    </source>
</evidence>
<reference evidence="3 4" key="1">
    <citation type="submission" date="2020-08" db="EMBL/GenBank/DDBJ databases">
        <title>Genomic Encyclopedia of Type Strains, Phase IV (KMG-IV): sequencing the most valuable type-strain genomes for metagenomic binning, comparative biology and taxonomic classification.</title>
        <authorList>
            <person name="Goeker M."/>
        </authorList>
    </citation>
    <scope>NUCLEOTIDE SEQUENCE [LARGE SCALE GENOMIC DNA]</scope>
    <source>
        <strain evidence="3 4">DSM 104969</strain>
    </source>
</reference>
<feature type="transmembrane region" description="Helical" evidence="1">
    <location>
        <begin position="240"/>
        <end position="268"/>
    </location>
</feature>
<evidence type="ECO:0000256" key="2">
    <source>
        <dbReference type="SAM" id="SignalP"/>
    </source>
</evidence>
<dbReference type="Proteomes" id="UP000555103">
    <property type="component" value="Unassembled WGS sequence"/>
</dbReference>
<dbReference type="AlphaFoldDB" id="A0A840CPP0"/>
<feature type="chain" id="PRO_5032912765" description="DUF4436 domain-containing protein" evidence="2">
    <location>
        <begin position="20"/>
        <end position="361"/>
    </location>
</feature>
<evidence type="ECO:0000313" key="4">
    <source>
        <dbReference type="Proteomes" id="UP000555103"/>
    </source>
</evidence>
<sequence>MKRLLAFILFIIACLSAFSNMSSPYRDGNRTSEAYSSKDIDILNERIEIVLYKMGQAKFSIIYTIRSDRRGVQIPLIFDTMTDHYTSDQGEFKVWINDEETSVHSIPSTYENPNALRWIDSIDGYLNYSRKEIPNLIGLKYFEVDIPEGVNKIRVEYIAEATRYLGGAVTEFIYNYNLEPARYWRSFGDLHIKVDASEIGTVIETDLPDSPSFETLKEWHFTKLPQDTFTLSYTPEVSKFASLLIAIEGGGLALIFAALLAVVHIWWILRYRNENPKKKYSWAVIAGSLAVPFVFCVLFMLLPEVVDWVIGDYASRRHGYTFLIFFMYPIIFLVYFLVAWLVDLAKKQRIRRLANDEKAPE</sequence>
<protein>
    <recommendedName>
        <fullName evidence="5">DUF4436 domain-containing protein</fullName>
    </recommendedName>
</protein>
<evidence type="ECO:0000256" key="1">
    <source>
        <dbReference type="SAM" id="Phobius"/>
    </source>
</evidence>
<keyword evidence="4" id="KW-1185">Reference proteome</keyword>
<dbReference type="RefSeq" id="WP_183306973.1">
    <property type="nucleotide sequence ID" value="NZ_JACIEP010000006.1"/>
</dbReference>
<feature type="signal peptide" evidence="2">
    <location>
        <begin position="1"/>
        <end position="19"/>
    </location>
</feature>
<keyword evidence="1" id="KW-1133">Transmembrane helix</keyword>
<keyword evidence="1" id="KW-0472">Membrane</keyword>
<accession>A0A840CPP0</accession>
<dbReference type="EMBL" id="JACIEP010000006">
    <property type="protein sequence ID" value="MBB4036058.1"/>
    <property type="molecule type" value="Genomic_DNA"/>
</dbReference>
<feature type="transmembrane region" description="Helical" evidence="1">
    <location>
        <begin position="322"/>
        <end position="342"/>
    </location>
</feature>
<keyword evidence="2" id="KW-0732">Signal</keyword>
<evidence type="ECO:0008006" key="5">
    <source>
        <dbReference type="Google" id="ProtNLM"/>
    </source>
</evidence>
<comment type="caution">
    <text evidence="3">The sequence shown here is derived from an EMBL/GenBank/DDBJ whole genome shotgun (WGS) entry which is preliminary data.</text>
</comment>
<proteinExistence type="predicted"/>
<keyword evidence="1" id="KW-0812">Transmembrane</keyword>
<gene>
    <name evidence="3" type="ORF">GGR21_001959</name>
</gene>
<feature type="transmembrane region" description="Helical" evidence="1">
    <location>
        <begin position="280"/>
        <end position="302"/>
    </location>
</feature>
<organism evidence="3 4">
    <name type="scientific">Dysgonomonas hofstadii</name>
    <dbReference type="NCBI Taxonomy" id="637886"/>
    <lineage>
        <taxon>Bacteria</taxon>
        <taxon>Pseudomonadati</taxon>
        <taxon>Bacteroidota</taxon>
        <taxon>Bacteroidia</taxon>
        <taxon>Bacteroidales</taxon>
        <taxon>Dysgonomonadaceae</taxon>
        <taxon>Dysgonomonas</taxon>
    </lineage>
</organism>
<name>A0A840CPP0_9BACT</name>